<dbReference type="EMBL" id="CP016364">
    <property type="protein sequence ID" value="APG46252.1"/>
    <property type="molecule type" value="Genomic_DNA"/>
</dbReference>
<organism evidence="1 2">
    <name type="scientific">Phaeobacter porticola</name>
    <dbReference type="NCBI Taxonomy" id="1844006"/>
    <lineage>
        <taxon>Bacteria</taxon>
        <taxon>Pseudomonadati</taxon>
        <taxon>Pseudomonadota</taxon>
        <taxon>Alphaproteobacteria</taxon>
        <taxon>Rhodobacterales</taxon>
        <taxon>Roseobacteraceae</taxon>
        <taxon>Phaeobacter</taxon>
    </lineage>
</organism>
<accession>A0A1L3I2B8</accession>
<evidence type="ECO:0000313" key="2">
    <source>
        <dbReference type="Proteomes" id="UP000183859"/>
    </source>
</evidence>
<keyword evidence="2" id="KW-1185">Reference proteome</keyword>
<dbReference type="Proteomes" id="UP000183859">
    <property type="component" value="Chromosome"/>
</dbReference>
<sequence>MVDKTGKSTPETSGAGDGFIVERAEFSDAEKALDDLFAQALDEASPVLPVAMETAILDEANAMQAAILARRSTVVDLVAAQEDTPRAITDGGGGVVVGLRDLLANLGGWPALGGLVTASAVGLWIGLAPPAFLPDPIELAGIDLSGEDLPDDSYDLAMAVSEEME</sequence>
<dbReference type="RefSeq" id="WP_072503984.1">
    <property type="nucleotide sequence ID" value="NZ_CP016364.1"/>
</dbReference>
<dbReference type="AlphaFoldDB" id="A0A1L3I2B8"/>
<proteinExistence type="predicted"/>
<dbReference type="KEGG" id="php:PhaeoP97_00816"/>
<reference evidence="2" key="1">
    <citation type="submission" date="2016-07" db="EMBL/GenBank/DDBJ databases">
        <title>Phaeobacter portensis sp. nov., a tropodithietic acid producing bacterium isolated from a German harbor.</title>
        <authorList>
            <person name="Freese H.M."/>
            <person name="Bunk B."/>
            <person name="Breider S."/>
            <person name="Brinkhoff T."/>
        </authorList>
    </citation>
    <scope>NUCLEOTIDE SEQUENCE [LARGE SCALE GENOMIC DNA]</scope>
    <source>
        <strain evidence="2">P97</strain>
    </source>
</reference>
<dbReference type="STRING" id="1844006.PhaeoP97_00816"/>
<protein>
    <submittedName>
        <fullName evidence="1">Uncharacterized protein</fullName>
    </submittedName>
</protein>
<dbReference type="OrthoDB" id="7863719at2"/>
<gene>
    <name evidence="1" type="ORF">PhaeoP97_00816</name>
</gene>
<evidence type="ECO:0000313" key="1">
    <source>
        <dbReference type="EMBL" id="APG46252.1"/>
    </source>
</evidence>
<name>A0A1L3I2B8_9RHOB</name>